<sequence>MMRRTRGSDFRSTLATIEGTLVAQGYIRDIQEPHVHPFLRVSVDSLSPVEVLLCLDRSTHLSPSTLWMSALTRYQSAGSERPVLAALSRMTAGEDATAAGR</sequence>
<evidence type="ECO:0000313" key="1">
    <source>
        <dbReference type="EMBL" id="MEQ2190894.1"/>
    </source>
</evidence>
<reference evidence="1 2" key="1">
    <citation type="submission" date="2021-06" db="EMBL/GenBank/DDBJ databases">
        <authorList>
            <person name="Palmer J.M."/>
        </authorList>
    </citation>
    <scope>NUCLEOTIDE SEQUENCE [LARGE SCALE GENOMIC DNA]</scope>
    <source>
        <strain evidence="1 2">XC_2019</strain>
        <tissue evidence="1">Muscle</tissue>
    </source>
</reference>
<accession>A0ABV0Q528</accession>
<organism evidence="1 2">
    <name type="scientific">Xenoophorus captivus</name>
    <dbReference type="NCBI Taxonomy" id="1517983"/>
    <lineage>
        <taxon>Eukaryota</taxon>
        <taxon>Metazoa</taxon>
        <taxon>Chordata</taxon>
        <taxon>Craniata</taxon>
        <taxon>Vertebrata</taxon>
        <taxon>Euteleostomi</taxon>
        <taxon>Actinopterygii</taxon>
        <taxon>Neopterygii</taxon>
        <taxon>Teleostei</taxon>
        <taxon>Neoteleostei</taxon>
        <taxon>Acanthomorphata</taxon>
        <taxon>Ovalentaria</taxon>
        <taxon>Atherinomorphae</taxon>
        <taxon>Cyprinodontiformes</taxon>
        <taxon>Goodeidae</taxon>
        <taxon>Xenoophorus</taxon>
    </lineage>
</organism>
<protein>
    <submittedName>
        <fullName evidence="1">Uncharacterized protein</fullName>
    </submittedName>
</protein>
<gene>
    <name evidence="1" type="ORF">XENOCAPTIV_014070</name>
</gene>
<name>A0ABV0Q528_9TELE</name>
<keyword evidence="2" id="KW-1185">Reference proteome</keyword>
<evidence type="ECO:0000313" key="2">
    <source>
        <dbReference type="Proteomes" id="UP001434883"/>
    </source>
</evidence>
<proteinExistence type="predicted"/>
<comment type="caution">
    <text evidence="1">The sequence shown here is derived from an EMBL/GenBank/DDBJ whole genome shotgun (WGS) entry which is preliminary data.</text>
</comment>
<dbReference type="Proteomes" id="UP001434883">
    <property type="component" value="Unassembled WGS sequence"/>
</dbReference>
<dbReference type="EMBL" id="JAHRIN010000290">
    <property type="protein sequence ID" value="MEQ2190894.1"/>
    <property type="molecule type" value="Genomic_DNA"/>
</dbReference>